<dbReference type="GO" id="GO:0006950">
    <property type="term" value="P:response to stress"/>
    <property type="evidence" value="ECO:0007669"/>
    <property type="project" value="TreeGrafter"/>
</dbReference>
<keyword evidence="3" id="KW-0804">Transcription</keyword>
<dbReference type="Pfam" id="PF01047">
    <property type="entry name" value="MarR"/>
    <property type="match status" value="1"/>
</dbReference>
<dbReference type="GO" id="GO:0003677">
    <property type="term" value="F:DNA binding"/>
    <property type="evidence" value="ECO:0007669"/>
    <property type="project" value="UniProtKB-KW"/>
</dbReference>
<feature type="domain" description="HTH marR-type" evidence="4">
    <location>
        <begin position="20"/>
        <end position="152"/>
    </location>
</feature>
<gene>
    <name evidence="5" type="ORF">SAMN04487968_103108</name>
</gene>
<dbReference type="Gene3D" id="1.10.10.10">
    <property type="entry name" value="Winged helix-like DNA-binding domain superfamily/Winged helix DNA-binding domain"/>
    <property type="match status" value="1"/>
</dbReference>
<dbReference type="GO" id="GO:0003700">
    <property type="term" value="F:DNA-binding transcription factor activity"/>
    <property type="evidence" value="ECO:0007669"/>
    <property type="project" value="InterPro"/>
</dbReference>
<keyword evidence="2 5" id="KW-0238">DNA-binding</keyword>
<dbReference type="SUPFAM" id="SSF46785">
    <property type="entry name" value="Winged helix' DNA-binding domain"/>
    <property type="match status" value="1"/>
</dbReference>
<name>A0A1I1FXB0_9ACTN</name>
<dbReference type="InterPro" id="IPR039422">
    <property type="entry name" value="MarR/SlyA-like"/>
</dbReference>
<proteinExistence type="predicted"/>
<keyword evidence="1" id="KW-0805">Transcription regulation</keyword>
<accession>A0A1I1FXB0</accession>
<organism evidence="5 6">
    <name type="scientific">Nocardioides terrae</name>
    <dbReference type="NCBI Taxonomy" id="574651"/>
    <lineage>
        <taxon>Bacteria</taxon>
        <taxon>Bacillati</taxon>
        <taxon>Actinomycetota</taxon>
        <taxon>Actinomycetes</taxon>
        <taxon>Propionibacteriales</taxon>
        <taxon>Nocardioidaceae</taxon>
        <taxon>Nocardioides</taxon>
    </lineage>
</organism>
<dbReference type="Proteomes" id="UP000198832">
    <property type="component" value="Unassembled WGS sequence"/>
</dbReference>
<dbReference type="InterPro" id="IPR023187">
    <property type="entry name" value="Tscrpt_reg_MarR-type_CS"/>
</dbReference>
<dbReference type="InterPro" id="IPR000835">
    <property type="entry name" value="HTH_MarR-typ"/>
</dbReference>
<dbReference type="PRINTS" id="PR00598">
    <property type="entry name" value="HTHMARR"/>
</dbReference>
<sequence>MRVTQKWLRSIPMREDEREEETTAELLMAVARRLRRGFAAALEDYAVTPSQARALRTVVEEPGIRLSVLAERLGIAPRSATEVVDALEARGLVAREPDPADRRAMRVTATGEGLRLQRLVHESRHRELDGFADGLTVRDRAELDRILRLLLTGR</sequence>
<dbReference type="STRING" id="574651.SAMN04487968_103108"/>
<dbReference type="PROSITE" id="PS01117">
    <property type="entry name" value="HTH_MARR_1"/>
    <property type="match status" value="1"/>
</dbReference>
<dbReference type="InterPro" id="IPR036388">
    <property type="entry name" value="WH-like_DNA-bd_sf"/>
</dbReference>
<reference evidence="5 6" key="1">
    <citation type="submission" date="2016-10" db="EMBL/GenBank/DDBJ databases">
        <authorList>
            <person name="de Groot N.N."/>
        </authorList>
    </citation>
    <scope>NUCLEOTIDE SEQUENCE [LARGE SCALE GENOMIC DNA]</scope>
    <source>
        <strain evidence="5 6">CGMCC 1.7056</strain>
    </source>
</reference>
<evidence type="ECO:0000313" key="6">
    <source>
        <dbReference type="Proteomes" id="UP000198832"/>
    </source>
</evidence>
<keyword evidence="6" id="KW-1185">Reference proteome</keyword>
<evidence type="ECO:0000256" key="2">
    <source>
        <dbReference type="ARBA" id="ARBA00023125"/>
    </source>
</evidence>
<evidence type="ECO:0000313" key="5">
    <source>
        <dbReference type="EMBL" id="SFC02248.1"/>
    </source>
</evidence>
<dbReference type="AlphaFoldDB" id="A0A1I1FXB0"/>
<evidence type="ECO:0000256" key="1">
    <source>
        <dbReference type="ARBA" id="ARBA00023015"/>
    </source>
</evidence>
<evidence type="ECO:0000259" key="4">
    <source>
        <dbReference type="PROSITE" id="PS50995"/>
    </source>
</evidence>
<dbReference type="PANTHER" id="PTHR33164">
    <property type="entry name" value="TRANSCRIPTIONAL REGULATOR, MARR FAMILY"/>
    <property type="match status" value="1"/>
</dbReference>
<dbReference type="SMART" id="SM00347">
    <property type="entry name" value="HTH_MARR"/>
    <property type="match status" value="1"/>
</dbReference>
<dbReference type="PROSITE" id="PS50995">
    <property type="entry name" value="HTH_MARR_2"/>
    <property type="match status" value="1"/>
</dbReference>
<protein>
    <submittedName>
        <fullName evidence="5">DNA-binding transcriptional regulator, MarR family</fullName>
    </submittedName>
</protein>
<dbReference type="InterPro" id="IPR036390">
    <property type="entry name" value="WH_DNA-bd_sf"/>
</dbReference>
<evidence type="ECO:0000256" key="3">
    <source>
        <dbReference type="ARBA" id="ARBA00023163"/>
    </source>
</evidence>
<dbReference type="PANTHER" id="PTHR33164:SF43">
    <property type="entry name" value="HTH-TYPE TRANSCRIPTIONAL REPRESSOR YETL"/>
    <property type="match status" value="1"/>
</dbReference>
<dbReference type="EMBL" id="FOLB01000003">
    <property type="protein sequence ID" value="SFC02248.1"/>
    <property type="molecule type" value="Genomic_DNA"/>
</dbReference>